<evidence type="ECO:0000313" key="1">
    <source>
        <dbReference type="EnsemblPlants" id="TraesCS7A02G281500.1"/>
    </source>
</evidence>
<evidence type="ECO:0000313" key="2">
    <source>
        <dbReference type="Proteomes" id="UP000019116"/>
    </source>
</evidence>
<reference evidence="1" key="2">
    <citation type="submission" date="2018-10" db="UniProtKB">
        <authorList>
            <consortium name="EnsemblPlants"/>
        </authorList>
    </citation>
    <scope>IDENTIFICATION</scope>
</reference>
<proteinExistence type="predicted"/>
<name>A0A3B6RJ57_WHEAT</name>
<protein>
    <submittedName>
        <fullName evidence="1">Uncharacterized protein</fullName>
    </submittedName>
</protein>
<dbReference type="Gramene" id="TraesWEE_scaffold_002356_01G000300.1">
    <property type="protein sequence ID" value="TraesWEE_scaffold_002356_01G000300.1"/>
    <property type="gene ID" value="TraesWEE_scaffold_002356_01G000300"/>
</dbReference>
<reference evidence="1" key="1">
    <citation type="submission" date="2018-08" db="EMBL/GenBank/DDBJ databases">
        <authorList>
            <person name="Rossello M."/>
        </authorList>
    </citation>
    <scope>NUCLEOTIDE SEQUENCE [LARGE SCALE GENOMIC DNA]</scope>
    <source>
        <strain evidence="1">cv. Chinese Spring</strain>
    </source>
</reference>
<accession>A0A3B6RJ57</accession>
<dbReference type="Proteomes" id="UP000019116">
    <property type="component" value="Chromosome 7A"/>
</dbReference>
<organism evidence="1">
    <name type="scientific">Triticum aestivum</name>
    <name type="common">Wheat</name>
    <dbReference type="NCBI Taxonomy" id="4565"/>
    <lineage>
        <taxon>Eukaryota</taxon>
        <taxon>Viridiplantae</taxon>
        <taxon>Streptophyta</taxon>
        <taxon>Embryophyta</taxon>
        <taxon>Tracheophyta</taxon>
        <taxon>Spermatophyta</taxon>
        <taxon>Magnoliopsida</taxon>
        <taxon>Liliopsida</taxon>
        <taxon>Poales</taxon>
        <taxon>Poaceae</taxon>
        <taxon>BOP clade</taxon>
        <taxon>Pooideae</taxon>
        <taxon>Triticodae</taxon>
        <taxon>Triticeae</taxon>
        <taxon>Triticinae</taxon>
        <taxon>Triticum</taxon>
    </lineage>
</organism>
<dbReference type="Gramene" id="TraesCS7A03G0658900.1">
    <property type="protein sequence ID" value="TraesCS7A03G0658900.1.CDS"/>
    <property type="gene ID" value="TraesCS7A03G0658900"/>
</dbReference>
<dbReference type="Gramene" id="TraesCLE_scaffold_004016_01G000200.1">
    <property type="protein sequence ID" value="TraesCLE_scaffold_004016_01G000200.1"/>
    <property type="gene ID" value="TraesCLE_scaffold_004016_01G000200"/>
</dbReference>
<dbReference type="Gramene" id="TraesRN7A0100635100.1">
    <property type="protein sequence ID" value="TraesRN7A0100635100.1"/>
    <property type="gene ID" value="TraesRN7A0100635100"/>
</dbReference>
<dbReference type="EnsemblPlants" id="TraesCS7A02G281500.1">
    <property type="protein sequence ID" value="TraesCS7A02G281500.1"/>
    <property type="gene ID" value="TraesCS7A02G281500"/>
</dbReference>
<dbReference type="Gramene" id="TraesCS7A02G281500.1">
    <property type="protein sequence ID" value="TraesCS7A02G281500.1"/>
    <property type="gene ID" value="TraesCS7A02G281500"/>
</dbReference>
<keyword evidence="2" id="KW-1185">Reference proteome</keyword>
<dbReference type="AlphaFoldDB" id="A0A3B6RJ57"/>
<dbReference type="Gramene" id="TraesSTA7A03G03902850.1">
    <property type="protein sequence ID" value="TraesSTA7A03G03902850.1"/>
    <property type="gene ID" value="TraesSTA7A03G03902850"/>
</dbReference>
<dbReference type="OMA" id="PRICLHL"/>
<dbReference type="Gramene" id="TraesROB_scaffold_003280_01G000300.1">
    <property type="protein sequence ID" value="TraesROB_scaffold_003280_01G000300.1"/>
    <property type="gene ID" value="TraesROB_scaffold_003280_01G000300"/>
</dbReference>
<sequence>MGRAVATMSPLQMVFLRRPAAGDLAVTASPTSDLSVTVNPRICLHLPPPPLVAGRDGDPNLGEEGARAAADSLWKKCAMFPGVGSIPLPRRGSRAPLPEPRIQELLPAHGDLLCAAPPLFLRIKA</sequence>
<dbReference type="Gramene" id="TraesCAD_scaffold_000794_01G000300.1">
    <property type="protein sequence ID" value="TraesCAD_scaffold_000794_01G000300.1"/>
    <property type="gene ID" value="TraesCAD_scaffold_000794_01G000300"/>
</dbReference>